<dbReference type="PANTHER" id="PTHR10948">
    <property type="entry name" value="TRANSPOSASE"/>
    <property type="match status" value="1"/>
</dbReference>
<dbReference type="PROSITE" id="PS50994">
    <property type="entry name" value="INTEGRASE"/>
    <property type="match status" value="1"/>
</dbReference>
<gene>
    <name evidence="3" type="ORF">MAE30S32_20750</name>
</gene>
<dbReference type="GO" id="GO:0015074">
    <property type="term" value="P:DNA integration"/>
    <property type="evidence" value="ECO:0007669"/>
    <property type="project" value="InterPro"/>
</dbReference>
<name>A0A510PJ01_MICAE</name>
<dbReference type="InterPro" id="IPR036397">
    <property type="entry name" value="RNaseH_sf"/>
</dbReference>
<comment type="caution">
    <text evidence="3">The sequence shown here is derived from an EMBL/GenBank/DDBJ whole genome shotgun (WGS) entry which is preliminary data.</text>
</comment>
<feature type="region of interest" description="Disordered" evidence="1">
    <location>
        <begin position="47"/>
        <end position="69"/>
    </location>
</feature>
<accession>A0A510PJ01</accession>
<feature type="domain" description="Integrase catalytic" evidence="2">
    <location>
        <begin position="71"/>
        <end position="233"/>
    </location>
</feature>
<dbReference type="Pfam" id="PF00665">
    <property type="entry name" value="rve"/>
    <property type="match status" value="1"/>
</dbReference>
<evidence type="ECO:0000259" key="2">
    <source>
        <dbReference type="PROSITE" id="PS50994"/>
    </source>
</evidence>
<dbReference type="InterPro" id="IPR012337">
    <property type="entry name" value="RNaseH-like_sf"/>
</dbReference>
<protein>
    <submittedName>
        <fullName evidence="3">Mobile element protein</fullName>
    </submittedName>
</protein>
<dbReference type="GO" id="GO:0004803">
    <property type="term" value="F:transposase activity"/>
    <property type="evidence" value="ECO:0007669"/>
    <property type="project" value="TreeGrafter"/>
</dbReference>
<dbReference type="NCBIfam" id="NF033563">
    <property type="entry name" value="transpos_IS30"/>
    <property type="match status" value="1"/>
</dbReference>
<feature type="compositionally biased region" description="Basic residues" evidence="1">
    <location>
        <begin position="48"/>
        <end position="62"/>
    </location>
</feature>
<dbReference type="PANTHER" id="PTHR10948:SF23">
    <property type="entry name" value="TRANSPOSASE INSI FOR INSERTION SEQUENCE ELEMENT IS30A-RELATED"/>
    <property type="match status" value="1"/>
</dbReference>
<dbReference type="Proteomes" id="UP000321223">
    <property type="component" value="Unassembled WGS sequence"/>
</dbReference>
<dbReference type="GO" id="GO:0032196">
    <property type="term" value="P:transposition"/>
    <property type="evidence" value="ECO:0007669"/>
    <property type="project" value="TreeGrafter"/>
</dbReference>
<dbReference type="GO" id="GO:0005829">
    <property type="term" value="C:cytosol"/>
    <property type="evidence" value="ECO:0007669"/>
    <property type="project" value="TreeGrafter"/>
</dbReference>
<dbReference type="InterPro" id="IPR001584">
    <property type="entry name" value="Integrase_cat-core"/>
</dbReference>
<dbReference type="AlphaFoldDB" id="A0A510PJ01"/>
<evidence type="ECO:0000256" key="1">
    <source>
        <dbReference type="SAM" id="MobiDB-lite"/>
    </source>
</evidence>
<dbReference type="Gene3D" id="3.30.420.10">
    <property type="entry name" value="Ribonuclease H-like superfamily/Ribonuclease H"/>
    <property type="match status" value="1"/>
</dbReference>
<dbReference type="SUPFAM" id="SSF53098">
    <property type="entry name" value="Ribonuclease H-like"/>
    <property type="match status" value="1"/>
</dbReference>
<dbReference type="GO" id="GO:0003676">
    <property type="term" value="F:nucleic acid binding"/>
    <property type="evidence" value="ECO:0007669"/>
    <property type="project" value="InterPro"/>
</dbReference>
<evidence type="ECO:0000313" key="3">
    <source>
        <dbReference type="EMBL" id="GCA93423.1"/>
    </source>
</evidence>
<dbReference type="InterPro" id="IPR053392">
    <property type="entry name" value="Transposase_IS30-like"/>
</dbReference>
<reference evidence="3 4" key="1">
    <citation type="journal article" date="2019" name="Appl. Environ. Microbiol.">
        <title>Co-occurrence of broad and narrow host-range viruses infecting the toxic bloom-forming cyanobacterium Microcystis aeruginosa.</title>
        <authorList>
            <person name="Morimoto D."/>
            <person name="Tominaga K."/>
            <person name="Nishimura Y."/>
            <person name="Yoshida N."/>
            <person name="Kimura S."/>
            <person name="Sako Y."/>
            <person name="Yoshida T."/>
        </authorList>
    </citation>
    <scope>NUCLEOTIDE SEQUENCE [LARGE SCALE GENOMIC DNA]</scope>
    <source>
        <strain evidence="3 4">11-30S32</strain>
    </source>
</reference>
<dbReference type="InterPro" id="IPR051917">
    <property type="entry name" value="Transposase-Integrase"/>
</dbReference>
<dbReference type="EMBL" id="BHVU01000107">
    <property type="protein sequence ID" value="GCA93423.1"/>
    <property type="molecule type" value="Genomic_DNA"/>
</dbReference>
<sequence length="241" mass="27711">MKDYHSPEQIAGRLKKAGQESLSHETIYQMIYQNYQDCGKYQEYLRQGRGKRKSRNGAKSKRGGIPGRVDISERPAIADQKTEIGHWESDTMIGGNHLGVLVTYMDKASKFLVAGLAKNKTASEINRVTEKLFQEIHPDQRKTFTCDNGKEFCGHQELSQKLGADFYFATPYHSWERGLNEHTKGLLRQFFPKGTNFKIVKPEQVERAVNLINNRPRKCLDYRTPNEVFYKCRSDSDAIQT</sequence>
<organism evidence="3 4">
    <name type="scientific">Microcystis aeruginosa 11-30S32</name>
    <dbReference type="NCBI Taxonomy" id="2358142"/>
    <lineage>
        <taxon>Bacteria</taxon>
        <taxon>Bacillati</taxon>
        <taxon>Cyanobacteriota</taxon>
        <taxon>Cyanophyceae</taxon>
        <taxon>Oscillatoriophycideae</taxon>
        <taxon>Chroococcales</taxon>
        <taxon>Microcystaceae</taxon>
        <taxon>Microcystis</taxon>
    </lineage>
</organism>
<evidence type="ECO:0000313" key="4">
    <source>
        <dbReference type="Proteomes" id="UP000321223"/>
    </source>
</evidence>
<proteinExistence type="predicted"/>